<keyword evidence="1" id="KW-1133">Transmembrane helix</keyword>
<name>A0A3S0I4N3_9BACI</name>
<sequence length="171" mass="19175">MFKKNEVGITLIELLLTLSITVTIGILIWSVFFQGFNYSNKAMTNNQLQQEANIIINGLAKYHRNFEVNLEEDSNSELNSYMVKSSNCKISISAVPPNTTEVFQHPQLCFKANITDDENNGTESTIIIHPDAKDVSLTIKVSGTDDQNSNSIIIDTVLSRLKRGDIDEENY</sequence>
<dbReference type="OrthoDB" id="2967834at2"/>
<evidence type="ECO:0000256" key="1">
    <source>
        <dbReference type="SAM" id="Phobius"/>
    </source>
</evidence>
<feature type="transmembrane region" description="Helical" evidence="1">
    <location>
        <begin position="12"/>
        <end position="33"/>
    </location>
</feature>
<comment type="caution">
    <text evidence="2">The sequence shown here is derived from an EMBL/GenBank/DDBJ whole genome shotgun (WGS) entry which is preliminary data.</text>
</comment>
<evidence type="ECO:0008006" key="4">
    <source>
        <dbReference type="Google" id="ProtNLM"/>
    </source>
</evidence>
<keyword evidence="1" id="KW-0812">Transmembrane</keyword>
<accession>A0A3S0I4N3</accession>
<dbReference type="AlphaFoldDB" id="A0A3S0I4N3"/>
<dbReference type="Proteomes" id="UP000271374">
    <property type="component" value="Unassembled WGS sequence"/>
</dbReference>
<gene>
    <name evidence="2" type="ORF">EKG37_19220</name>
</gene>
<evidence type="ECO:0000313" key="3">
    <source>
        <dbReference type="Proteomes" id="UP000271374"/>
    </source>
</evidence>
<dbReference type="EMBL" id="RXNT01000019">
    <property type="protein sequence ID" value="RTR27329.1"/>
    <property type="molecule type" value="Genomic_DNA"/>
</dbReference>
<keyword evidence="3" id="KW-1185">Reference proteome</keyword>
<keyword evidence="1" id="KW-0472">Membrane</keyword>
<dbReference type="RefSeq" id="WP_126410401.1">
    <property type="nucleotide sequence ID" value="NZ_RXNT01000019.1"/>
</dbReference>
<evidence type="ECO:0000313" key="2">
    <source>
        <dbReference type="EMBL" id="RTR27329.1"/>
    </source>
</evidence>
<organism evidence="2 3">
    <name type="scientific">Bacillus yapensis</name>
    <dbReference type="NCBI Taxonomy" id="2492960"/>
    <lineage>
        <taxon>Bacteria</taxon>
        <taxon>Bacillati</taxon>
        <taxon>Bacillota</taxon>
        <taxon>Bacilli</taxon>
        <taxon>Bacillales</taxon>
        <taxon>Bacillaceae</taxon>
        <taxon>Bacillus</taxon>
    </lineage>
</organism>
<proteinExistence type="predicted"/>
<protein>
    <recommendedName>
        <fullName evidence="4">Prepilin-type N-terminal cleavage/methylation domain-containing protein</fullName>
    </recommendedName>
</protein>
<reference evidence="2 3" key="1">
    <citation type="submission" date="2018-12" db="EMBL/GenBank/DDBJ databases">
        <title>Bacillus yapensis draft genome sequence.</title>
        <authorList>
            <person name="Yu L."/>
            <person name="Xu X."/>
            <person name="Tang X."/>
        </authorList>
    </citation>
    <scope>NUCLEOTIDE SEQUENCE [LARGE SCALE GENOMIC DNA]</scope>
    <source>
        <strain evidence="2 3">XXST-01</strain>
    </source>
</reference>